<organism evidence="3 4">
    <name type="scientific">Methylomicrobium album BG8</name>
    <dbReference type="NCBI Taxonomy" id="686340"/>
    <lineage>
        <taxon>Bacteria</taxon>
        <taxon>Pseudomonadati</taxon>
        <taxon>Pseudomonadota</taxon>
        <taxon>Gammaproteobacteria</taxon>
        <taxon>Methylococcales</taxon>
        <taxon>Methylococcaceae</taxon>
        <taxon>Methylomicrobium</taxon>
    </lineage>
</organism>
<evidence type="ECO:0000313" key="3">
    <source>
        <dbReference type="EMBL" id="EIC28746.1"/>
    </source>
</evidence>
<dbReference type="AlphaFoldDB" id="H8GFZ5"/>
<feature type="transmembrane region" description="Helical" evidence="2">
    <location>
        <begin position="189"/>
        <end position="207"/>
    </location>
</feature>
<keyword evidence="2" id="KW-1133">Transmembrane helix</keyword>
<keyword evidence="2" id="KW-0812">Transmembrane</keyword>
<protein>
    <submittedName>
        <fullName evidence="3">Na+/melibiose symporter-like transporter</fullName>
    </submittedName>
</protein>
<feature type="transmembrane region" description="Helical" evidence="2">
    <location>
        <begin position="325"/>
        <end position="346"/>
    </location>
</feature>
<evidence type="ECO:0000256" key="1">
    <source>
        <dbReference type="ARBA" id="ARBA00009617"/>
    </source>
</evidence>
<name>H8GFZ5_METAL</name>
<dbReference type="GO" id="GO:0008643">
    <property type="term" value="P:carbohydrate transport"/>
    <property type="evidence" value="ECO:0007669"/>
    <property type="project" value="InterPro"/>
</dbReference>
<dbReference type="RefSeq" id="WP_005370035.1">
    <property type="nucleotide sequence ID" value="NZ_CM001475.1"/>
</dbReference>
<dbReference type="InterPro" id="IPR036259">
    <property type="entry name" value="MFS_trans_sf"/>
</dbReference>
<feature type="transmembrane region" description="Helical" evidence="2">
    <location>
        <begin position="302"/>
        <end position="319"/>
    </location>
</feature>
<feature type="transmembrane region" description="Helical" evidence="2">
    <location>
        <begin position="236"/>
        <end position="256"/>
    </location>
</feature>
<feature type="transmembrane region" description="Helical" evidence="2">
    <location>
        <begin position="91"/>
        <end position="110"/>
    </location>
</feature>
<sequence length="454" mass="49518">MTSPDRTDPAAAEPLSRRTMMLYALPHLTDAVMTLPMALFIPAFYAGEMGLPLAGVGAMISVSRIFDVLTDPVIGTISDRWHSRWGRRKPWLAVGTPVIMIATWMLFVPLQNASLLYLMVWASLLSIGYSIFDLPYKAWGAELSTGYRERSRIAAWREGFGATGQCLFLAVLAAMGLAGHQGGSGEMRAIALMVILSLPPLVAVTLWRVPEPPSEKLTGEILIGWPALLSVCKNRAFLRTAIAIVLFGAGLMIQASLHKLVLKHVIGRPELFAPLILGETVASLAAMPLWLRLSDRIGKHRAVTLAALWVGLWSLPFPWVGAGDIAFYGTLIMLRGSSFAAIFFLSNSIAADVIDQDTLDTGKQRTGLFFALWGMAIKLAVALGVMMGTGFPALFGFTPNAASHSPASISALMHIYGWLPALIMLLAFPLLWNFPIDEVRHRELRAQIEARRNS</sequence>
<reference evidence="3 4" key="1">
    <citation type="journal article" date="2013" name="Genome Announc.">
        <title>Genome Sequence of the Obligate Gammaproteobacterial Methanotroph Methylomicrobium album Strain BG8.</title>
        <authorList>
            <person name="Kits K.D."/>
            <person name="Kalyuzhnaya M.G."/>
            <person name="Klotz M.G."/>
            <person name="Jetten M.S."/>
            <person name="Op den Camp H.J."/>
            <person name="Vuilleumier S."/>
            <person name="Bringel F."/>
            <person name="Dispirito A.A."/>
            <person name="Murrell J.C."/>
            <person name="Bruce D."/>
            <person name="Cheng J.F."/>
            <person name="Copeland A."/>
            <person name="Goodwin L."/>
            <person name="Hauser L."/>
            <person name="Lajus A."/>
            <person name="Land M.L."/>
            <person name="Lapidus A."/>
            <person name="Lucas S."/>
            <person name="Medigue C."/>
            <person name="Pitluck S."/>
            <person name="Woyke T."/>
            <person name="Zeytun A."/>
            <person name="Stein L.Y."/>
        </authorList>
    </citation>
    <scope>NUCLEOTIDE SEQUENCE [LARGE SCALE GENOMIC DNA]</scope>
    <source>
        <strain evidence="3 4">BG8</strain>
    </source>
</reference>
<keyword evidence="4" id="KW-1185">Reference proteome</keyword>
<dbReference type="SUPFAM" id="SSF103473">
    <property type="entry name" value="MFS general substrate transporter"/>
    <property type="match status" value="1"/>
</dbReference>
<accession>H8GFZ5</accession>
<dbReference type="Gene3D" id="1.20.1250.20">
    <property type="entry name" value="MFS general substrate transporter like domains"/>
    <property type="match status" value="2"/>
</dbReference>
<dbReference type="CDD" id="cd17332">
    <property type="entry name" value="MFS_MelB_like"/>
    <property type="match status" value="1"/>
</dbReference>
<evidence type="ECO:0000313" key="4">
    <source>
        <dbReference type="Proteomes" id="UP000005090"/>
    </source>
</evidence>
<dbReference type="STRING" id="686340.Metal_0923"/>
<dbReference type="Pfam" id="PF13347">
    <property type="entry name" value="MFS_2"/>
    <property type="match status" value="1"/>
</dbReference>
<gene>
    <name evidence="3" type="ORF">Metal_0923</name>
</gene>
<dbReference type="PANTHER" id="PTHR11328">
    <property type="entry name" value="MAJOR FACILITATOR SUPERFAMILY DOMAIN-CONTAINING PROTEIN"/>
    <property type="match status" value="1"/>
</dbReference>
<dbReference type="HOGENOM" id="CLU_027408_8_0_6"/>
<feature type="transmembrane region" description="Helical" evidence="2">
    <location>
        <begin position="367"/>
        <end position="395"/>
    </location>
</feature>
<comment type="similarity">
    <text evidence="1">Belongs to the sodium:galactoside symporter (TC 2.A.2) family.</text>
</comment>
<dbReference type="PANTHER" id="PTHR11328:SF24">
    <property type="entry name" value="MAJOR FACILITATOR SUPERFAMILY (MFS) PROFILE DOMAIN-CONTAINING PROTEIN"/>
    <property type="match status" value="1"/>
</dbReference>
<dbReference type="InterPro" id="IPR039672">
    <property type="entry name" value="MFS_2"/>
</dbReference>
<dbReference type="GO" id="GO:0005886">
    <property type="term" value="C:plasma membrane"/>
    <property type="evidence" value="ECO:0007669"/>
    <property type="project" value="TreeGrafter"/>
</dbReference>
<feature type="transmembrane region" description="Helical" evidence="2">
    <location>
        <begin position="155"/>
        <end position="177"/>
    </location>
</feature>
<keyword evidence="2" id="KW-0472">Membrane</keyword>
<dbReference type="GO" id="GO:0015293">
    <property type="term" value="F:symporter activity"/>
    <property type="evidence" value="ECO:0007669"/>
    <property type="project" value="InterPro"/>
</dbReference>
<dbReference type="EMBL" id="CM001475">
    <property type="protein sequence ID" value="EIC28746.1"/>
    <property type="molecule type" value="Genomic_DNA"/>
</dbReference>
<feature type="transmembrane region" description="Helical" evidence="2">
    <location>
        <begin position="116"/>
        <end position="134"/>
    </location>
</feature>
<dbReference type="Proteomes" id="UP000005090">
    <property type="component" value="Chromosome"/>
</dbReference>
<feature type="transmembrane region" description="Helical" evidence="2">
    <location>
        <begin position="271"/>
        <end position="290"/>
    </location>
</feature>
<dbReference type="eggNOG" id="COG2211">
    <property type="taxonomic scope" value="Bacteria"/>
</dbReference>
<feature type="transmembrane region" description="Helical" evidence="2">
    <location>
        <begin position="415"/>
        <end position="434"/>
    </location>
</feature>
<proteinExistence type="inferred from homology"/>
<evidence type="ECO:0000256" key="2">
    <source>
        <dbReference type="SAM" id="Phobius"/>
    </source>
</evidence>